<protein>
    <submittedName>
        <fullName evidence="2">Uncharacterized protein</fullName>
    </submittedName>
</protein>
<dbReference type="EMBL" id="BTRK01000003">
    <property type="protein sequence ID" value="GMR40295.1"/>
    <property type="molecule type" value="Genomic_DNA"/>
</dbReference>
<accession>A0AAN5CD06</accession>
<dbReference type="AlphaFoldDB" id="A0AAN5CD06"/>
<evidence type="ECO:0000313" key="2">
    <source>
        <dbReference type="EMBL" id="GMR40295.1"/>
    </source>
</evidence>
<dbReference type="Proteomes" id="UP001328107">
    <property type="component" value="Unassembled WGS sequence"/>
</dbReference>
<gene>
    <name evidence="2" type="ORF">PMAYCL1PPCAC_10490</name>
</gene>
<feature type="compositionally biased region" description="Basic residues" evidence="1">
    <location>
        <begin position="21"/>
        <end position="51"/>
    </location>
</feature>
<evidence type="ECO:0000313" key="3">
    <source>
        <dbReference type="Proteomes" id="UP001328107"/>
    </source>
</evidence>
<name>A0AAN5CD06_9BILA</name>
<comment type="caution">
    <text evidence="2">The sequence shown here is derived from an EMBL/GenBank/DDBJ whole genome shotgun (WGS) entry which is preliminary data.</text>
</comment>
<proteinExistence type="predicted"/>
<keyword evidence="3" id="KW-1185">Reference proteome</keyword>
<organism evidence="2 3">
    <name type="scientific">Pristionchus mayeri</name>
    <dbReference type="NCBI Taxonomy" id="1317129"/>
    <lineage>
        <taxon>Eukaryota</taxon>
        <taxon>Metazoa</taxon>
        <taxon>Ecdysozoa</taxon>
        <taxon>Nematoda</taxon>
        <taxon>Chromadorea</taxon>
        <taxon>Rhabditida</taxon>
        <taxon>Rhabditina</taxon>
        <taxon>Diplogasteromorpha</taxon>
        <taxon>Diplogasteroidea</taxon>
        <taxon>Neodiplogasteridae</taxon>
        <taxon>Pristionchus</taxon>
    </lineage>
</organism>
<reference evidence="3" key="1">
    <citation type="submission" date="2022-10" db="EMBL/GenBank/DDBJ databases">
        <title>Genome assembly of Pristionchus species.</title>
        <authorList>
            <person name="Yoshida K."/>
            <person name="Sommer R.J."/>
        </authorList>
    </citation>
    <scope>NUCLEOTIDE SEQUENCE [LARGE SCALE GENOMIC DNA]</scope>
    <source>
        <strain evidence="3">RS5460</strain>
    </source>
</reference>
<evidence type="ECO:0000256" key="1">
    <source>
        <dbReference type="SAM" id="MobiDB-lite"/>
    </source>
</evidence>
<feature type="non-terminal residue" evidence="2">
    <location>
        <position position="1"/>
    </location>
</feature>
<feature type="region of interest" description="Disordered" evidence="1">
    <location>
        <begin position="1"/>
        <end position="55"/>
    </location>
</feature>
<sequence length="84" mass="9539">SSAVDHAAVSRRQGSRDQERQRRHRRHPMGLRAVRRLPRLQKGRRGPARRGHSPDHLLASLGLSCAPFRICVPPRISSPDVHTR</sequence>